<feature type="compositionally biased region" description="Basic and acidic residues" evidence="7">
    <location>
        <begin position="275"/>
        <end position="289"/>
    </location>
</feature>
<feature type="compositionally biased region" description="Basic and acidic residues" evidence="7">
    <location>
        <begin position="241"/>
        <end position="265"/>
    </location>
</feature>
<comment type="similarity">
    <text evidence="2">Belongs to the UPF0126 family.</text>
</comment>
<keyword evidence="5 8" id="KW-1133">Transmembrane helix</keyword>
<evidence type="ECO:0000256" key="3">
    <source>
        <dbReference type="ARBA" id="ARBA00022475"/>
    </source>
</evidence>
<dbReference type="Pfam" id="PF03458">
    <property type="entry name" value="Gly_transporter"/>
    <property type="match status" value="2"/>
</dbReference>
<keyword evidence="4 8" id="KW-0812">Transmembrane</keyword>
<dbReference type="InterPro" id="IPR005115">
    <property type="entry name" value="Gly_transporter"/>
</dbReference>
<feature type="transmembrane region" description="Helical" evidence="8">
    <location>
        <begin position="55"/>
        <end position="72"/>
    </location>
</feature>
<evidence type="ECO:0000256" key="5">
    <source>
        <dbReference type="ARBA" id="ARBA00022989"/>
    </source>
</evidence>
<evidence type="ECO:0000256" key="1">
    <source>
        <dbReference type="ARBA" id="ARBA00004651"/>
    </source>
</evidence>
<name>A0ABT7V9S2_9ACTN</name>
<evidence type="ECO:0000256" key="4">
    <source>
        <dbReference type="ARBA" id="ARBA00022692"/>
    </source>
</evidence>
<reference evidence="10 11" key="2">
    <citation type="submission" date="2023-06" db="EMBL/GenBank/DDBJ databases">
        <authorList>
            <person name="Zeman M."/>
            <person name="Kubasova T."/>
            <person name="Jahodarova E."/>
            <person name="Nykrynova M."/>
            <person name="Rychlik I."/>
        </authorList>
    </citation>
    <scope>NUCLEOTIDE SEQUENCE [LARGE SCALE GENOMIC DNA]</scope>
    <source>
        <strain evidence="10 11">154_Feed</strain>
    </source>
</reference>
<dbReference type="PANTHER" id="PTHR30506:SF3">
    <property type="entry name" value="UPF0126 INNER MEMBRANE PROTEIN YADS-RELATED"/>
    <property type="match status" value="1"/>
</dbReference>
<comment type="caution">
    <text evidence="10">The sequence shown here is derived from an EMBL/GenBank/DDBJ whole genome shotgun (WGS) entry which is preliminary data.</text>
</comment>
<feature type="region of interest" description="Disordered" evidence="7">
    <location>
        <begin position="231"/>
        <end position="289"/>
    </location>
</feature>
<feature type="transmembrane region" description="Helical" evidence="8">
    <location>
        <begin position="174"/>
        <end position="190"/>
    </location>
</feature>
<keyword evidence="3" id="KW-1003">Cell membrane</keyword>
<dbReference type="RefSeq" id="WP_204672367.1">
    <property type="nucleotide sequence ID" value="NZ_JACJKQ010000003.1"/>
</dbReference>
<evidence type="ECO:0000256" key="2">
    <source>
        <dbReference type="ARBA" id="ARBA00008193"/>
    </source>
</evidence>
<dbReference type="Proteomes" id="UP001529421">
    <property type="component" value="Unassembled WGS sequence"/>
</dbReference>
<keyword evidence="6 8" id="KW-0472">Membrane</keyword>
<evidence type="ECO:0000313" key="11">
    <source>
        <dbReference type="Proteomes" id="UP001529421"/>
    </source>
</evidence>
<feature type="domain" description="Glycine transporter" evidence="9">
    <location>
        <begin position="30"/>
        <end position="104"/>
    </location>
</feature>
<dbReference type="EMBL" id="JAUDDZ010000009">
    <property type="protein sequence ID" value="MDM8275232.1"/>
    <property type="molecule type" value="Genomic_DNA"/>
</dbReference>
<evidence type="ECO:0000256" key="7">
    <source>
        <dbReference type="SAM" id="MobiDB-lite"/>
    </source>
</evidence>
<evidence type="ECO:0000256" key="8">
    <source>
        <dbReference type="SAM" id="Phobius"/>
    </source>
</evidence>
<keyword evidence="11" id="KW-1185">Reference proteome</keyword>
<organism evidence="10 11">
    <name type="scientific">Enorma phocaeensis</name>
    <dbReference type="NCBI Taxonomy" id="1871019"/>
    <lineage>
        <taxon>Bacteria</taxon>
        <taxon>Bacillati</taxon>
        <taxon>Actinomycetota</taxon>
        <taxon>Coriobacteriia</taxon>
        <taxon>Coriobacteriales</taxon>
        <taxon>Coriobacteriaceae</taxon>
        <taxon>Enorma</taxon>
    </lineage>
</organism>
<proteinExistence type="inferred from homology"/>
<sequence length="309" mass="33545">MTAPLVAGIAAVAMVTTNGDAPAPQVSIPLWIEMVAVVVASVSGVLTAREKKLDLVGAVCLAVTCSLGGGLLRDMTLQVGNVYILNQPLALPAAILTATVVFIIPSVVERQDRLIAILDIFSVGLYAATGADKALAYGFNPLIGITMGFFTGVGGGMLRDVFLGQTPYIFQRSNFYAVAAIAGAAVYVAFDAAGMSHVTGVVACVAVTMGLRWISLHYNIMSPTEVDLAKMVPHGRRRRRGSDAEDTDQREPAAKPRLDRPDRSSSELANRRRRTLADIDRRREEERREEAVARIKRMRRKRRQRKLDI</sequence>
<feature type="transmembrane region" description="Helical" evidence="8">
    <location>
        <begin position="84"/>
        <end position="104"/>
    </location>
</feature>
<evidence type="ECO:0000256" key="6">
    <source>
        <dbReference type="ARBA" id="ARBA00023136"/>
    </source>
</evidence>
<feature type="transmembrane region" description="Helical" evidence="8">
    <location>
        <begin position="29"/>
        <end position="48"/>
    </location>
</feature>
<evidence type="ECO:0000259" key="9">
    <source>
        <dbReference type="Pfam" id="PF03458"/>
    </source>
</evidence>
<comment type="subcellular location">
    <subcellularLocation>
        <location evidence="1">Cell membrane</location>
        <topology evidence="1">Multi-pass membrane protein</topology>
    </subcellularLocation>
</comment>
<dbReference type="PANTHER" id="PTHR30506">
    <property type="entry name" value="INNER MEMBRANE PROTEIN"/>
    <property type="match status" value="1"/>
</dbReference>
<feature type="domain" description="Glycine transporter" evidence="9">
    <location>
        <begin position="117"/>
        <end position="191"/>
    </location>
</feature>
<evidence type="ECO:0000313" key="10">
    <source>
        <dbReference type="EMBL" id="MDM8275232.1"/>
    </source>
</evidence>
<protein>
    <submittedName>
        <fullName evidence="10">TRIC cation channel family protein</fullName>
    </submittedName>
</protein>
<gene>
    <name evidence="10" type="ORF">QUW28_06965</name>
</gene>
<feature type="transmembrane region" description="Helical" evidence="8">
    <location>
        <begin position="142"/>
        <end position="162"/>
    </location>
</feature>
<accession>A0ABT7V9S2</accession>
<reference evidence="11" key="1">
    <citation type="submission" date="2023-06" db="EMBL/GenBank/DDBJ databases">
        <title>Identification and characterization of horizontal gene transfer across gut microbiota members of farm animals based on homology search.</title>
        <authorList>
            <person name="Zeman M."/>
            <person name="Kubasova T."/>
            <person name="Jahodarova E."/>
            <person name="Nykrynova M."/>
            <person name="Rychlik I."/>
        </authorList>
    </citation>
    <scope>NUCLEOTIDE SEQUENCE [LARGE SCALE GENOMIC DNA]</scope>
    <source>
        <strain evidence="11">154_Feed</strain>
    </source>
</reference>